<comment type="caution">
    <text evidence="1">The sequence shown here is derived from an EMBL/GenBank/DDBJ whole genome shotgun (WGS) entry which is preliminary data.</text>
</comment>
<dbReference type="HOGENOM" id="CLU_2207951_0_0_5"/>
<gene>
    <name evidence="1" type="ORF">BN77_p2180033</name>
</gene>
<name>K0Q5L3_9HYPH</name>
<organism evidence="1 2">
    <name type="scientific">Rhizobium mesoamericanum STM3625</name>
    <dbReference type="NCBI Taxonomy" id="1211777"/>
    <lineage>
        <taxon>Bacteria</taxon>
        <taxon>Pseudomonadati</taxon>
        <taxon>Pseudomonadota</taxon>
        <taxon>Alphaproteobacteria</taxon>
        <taxon>Hyphomicrobiales</taxon>
        <taxon>Rhizobiaceae</taxon>
        <taxon>Rhizobium/Agrobacterium group</taxon>
        <taxon>Rhizobium</taxon>
    </lineage>
</organism>
<accession>K0Q5L3</accession>
<reference evidence="1 2" key="1">
    <citation type="journal article" date="2013" name="Genome Announc.">
        <title>Draft Genome Sequence of Rhizobium mesoamericanum STM3625, a Nitrogen-Fixing Symbiont of Mimosa pudica Isolated in French Guiana (South America).</title>
        <authorList>
            <person name="Moulin L."/>
            <person name="Mornico D."/>
            <person name="Melkonian R."/>
            <person name="Klonowska A."/>
        </authorList>
    </citation>
    <scope>NUCLEOTIDE SEQUENCE [LARGE SCALE GENOMIC DNA]</scope>
    <source>
        <strain evidence="1 2">STM3625</strain>
    </source>
</reference>
<protein>
    <submittedName>
        <fullName evidence="1">Uncharacterized protein</fullName>
    </submittedName>
</protein>
<dbReference type="AlphaFoldDB" id="K0Q5L3"/>
<keyword evidence="2" id="KW-1185">Reference proteome</keyword>
<evidence type="ECO:0000313" key="1">
    <source>
        <dbReference type="EMBL" id="CCM80137.1"/>
    </source>
</evidence>
<sequence>MRRNNLIGDLIAKNDRTKQPRELTIRRPAKDIFPPAAKSSCLLFLVTLIANYAATGSLSCVQQNSVPSLHNAMHDHRKPSGQGYNRLLPTAAFGDIHRPRFLATTIS</sequence>
<evidence type="ECO:0000313" key="2">
    <source>
        <dbReference type="Proteomes" id="UP000009319"/>
    </source>
</evidence>
<proteinExistence type="predicted"/>
<dbReference type="EMBL" id="CANI01000081">
    <property type="protein sequence ID" value="CCM80137.1"/>
    <property type="molecule type" value="Genomic_DNA"/>
</dbReference>
<dbReference type="Proteomes" id="UP000009319">
    <property type="component" value="Unassembled WGS sequence"/>
</dbReference>